<feature type="transmembrane region" description="Helical" evidence="5">
    <location>
        <begin position="241"/>
        <end position="260"/>
    </location>
</feature>
<keyword evidence="2 4" id="KW-0479">Metal-binding</keyword>
<comment type="caution">
    <text evidence="8">The sequence shown here is derived from an EMBL/GenBank/DDBJ whole genome shotgun (WGS) entry which is preliminary data.</text>
</comment>
<protein>
    <submittedName>
        <fullName evidence="8">C-type cytochrome</fullName>
    </submittedName>
</protein>
<dbReference type="InterPro" id="IPR009056">
    <property type="entry name" value="Cyt_c-like_dom"/>
</dbReference>
<evidence type="ECO:0000256" key="1">
    <source>
        <dbReference type="ARBA" id="ARBA00022617"/>
    </source>
</evidence>
<dbReference type="GO" id="GO:0046872">
    <property type="term" value="F:metal ion binding"/>
    <property type="evidence" value="ECO:0007669"/>
    <property type="project" value="UniProtKB-KW"/>
</dbReference>
<keyword evidence="5" id="KW-0472">Membrane</keyword>
<keyword evidence="5" id="KW-0812">Transmembrane</keyword>
<proteinExistence type="predicted"/>
<evidence type="ECO:0000313" key="8">
    <source>
        <dbReference type="EMBL" id="HEN41789.1"/>
    </source>
</evidence>
<dbReference type="GO" id="GO:0009055">
    <property type="term" value="F:electron transfer activity"/>
    <property type="evidence" value="ECO:0007669"/>
    <property type="project" value="InterPro"/>
</dbReference>
<evidence type="ECO:0000259" key="7">
    <source>
        <dbReference type="PROSITE" id="PS51007"/>
    </source>
</evidence>
<dbReference type="EMBL" id="DSOV01000018">
    <property type="protein sequence ID" value="HEN41789.1"/>
    <property type="molecule type" value="Genomic_DNA"/>
</dbReference>
<evidence type="ECO:0000256" key="5">
    <source>
        <dbReference type="SAM" id="Phobius"/>
    </source>
</evidence>
<dbReference type="PROSITE" id="PS51007">
    <property type="entry name" value="CYTC"/>
    <property type="match status" value="2"/>
</dbReference>
<keyword evidence="5" id="KW-1133">Transmembrane helix</keyword>
<evidence type="ECO:0000256" key="6">
    <source>
        <dbReference type="SAM" id="SignalP"/>
    </source>
</evidence>
<organism evidence="8">
    <name type="scientific">Geobacter metallireducens</name>
    <dbReference type="NCBI Taxonomy" id="28232"/>
    <lineage>
        <taxon>Bacteria</taxon>
        <taxon>Pseudomonadati</taxon>
        <taxon>Thermodesulfobacteriota</taxon>
        <taxon>Desulfuromonadia</taxon>
        <taxon>Geobacterales</taxon>
        <taxon>Geobacteraceae</taxon>
        <taxon>Geobacter</taxon>
    </lineage>
</organism>
<keyword evidence="6" id="KW-0732">Signal</keyword>
<reference evidence="8" key="1">
    <citation type="journal article" date="2020" name="mSystems">
        <title>Genome- and Community-Level Interaction Insights into Carbon Utilization and Element Cycling Functions of Hydrothermarchaeota in Hydrothermal Sediment.</title>
        <authorList>
            <person name="Zhou Z."/>
            <person name="Liu Y."/>
            <person name="Xu W."/>
            <person name="Pan J."/>
            <person name="Luo Z.H."/>
            <person name="Li M."/>
        </authorList>
    </citation>
    <scope>NUCLEOTIDE SEQUENCE [LARGE SCALE GENOMIC DNA]</scope>
    <source>
        <strain evidence="8">SpSt-349</strain>
    </source>
</reference>
<evidence type="ECO:0000256" key="2">
    <source>
        <dbReference type="ARBA" id="ARBA00022723"/>
    </source>
</evidence>
<keyword evidence="1 4" id="KW-0349">Heme</keyword>
<dbReference type="Gene3D" id="1.10.760.10">
    <property type="entry name" value="Cytochrome c-like domain"/>
    <property type="match status" value="2"/>
</dbReference>
<gene>
    <name evidence="8" type="ORF">ENQ87_05325</name>
</gene>
<dbReference type="GO" id="GO:0020037">
    <property type="term" value="F:heme binding"/>
    <property type="evidence" value="ECO:0007669"/>
    <property type="project" value="InterPro"/>
</dbReference>
<dbReference type="SUPFAM" id="SSF46626">
    <property type="entry name" value="Cytochrome c"/>
    <property type="match status" value="2"/>
</dbReference>
<sequence>MTRGILRAAVSNLCLILVLSLGVHAYGDPGKDLFDKQCSGCHTVGGGDSGGPDLKGVTDRRAEEWLEAIIIEPDKMTKDQARVDLIKKYGYEMPNLGIGHDDALKIIAWLRSSGGGGAAAGAQPAAPAAKPVETVVTPELVAQGRALFTGSKSFANGGAPCAACHPFRAPGVSGGNMATDLSDHYEGMGEQGLRGILKSLKFPVMKKMYENRPLTEEEITAIVAFSKDAAAQKRGGGPFDIFPIAGVSFFVFCLAVLILYKRRTR</sequence>
<dbReference type="AlphaFoldDB" id="A0A831U0D8"/>
<feature type="chain" id="PRO_5032326414" evidence="6">
    <location>
        <begin position="26"/>
        <end position="265"/>
    </location>
</feature>
<name>A0A831U0D8_GEOME</name>
<keyword evidence="3 4" id="KW-0408">Iron</keyword>
<feature type="signal peptide" evidence="6">
    <location>
        <begin position="1"/>
        <end position="25"/>
    </location>
</feature>
<evidence type="ECO:0000256" key="4">
    <source>
        <dbReference type="PROSITE-ProRule" id="PRU00433"/>
    </source>
</evidence>
<feature type="domain" description="Cytochrome c" evidence="7">
    <location>
        <begin position="25"/>
        <end position="114"/>
    </location>
</feature>
<dbReference type="InterPro" id="IPR036909">
    <property type="entry name" value="Cyt_c-like_dom_sf"/>
</dbReference>
<feature type="domain" description="Cytochrome c" evidence="7">
    <location>
        <begin position="139"/>
        <end position="230"/>
    </location>
</feature>
<evidence type="ECO:0000256" key="3">
    <source>
        <dbReference type="ARBA" id="ARBA00023004"/>
    </source>
</evidence>
<accession>A0A831U0D8</accession>
<dbReference type="Pfam" id="PF00034">
    <property type="entry name" value="Cytochrom_C"/>
    <property type="match status" value="1"/>
</dbReference>